<dbReference type="EMBL" id="JADKCH010000001">
    <property type="protein sequence ID" value="MBK8571718.1"/>
    <property type="molecule type" value="Genomic_DNA"/>
</dbReference>
<feature type="signal peptide" evidence="1">
    <location>
        <begin position="1"/>
        <end position="24"/>
    </location>
</feature>
<protein>
    <submittedName>
        <fullName evidence="2">Uncharacterized protein</fullName>
    </submittedName>
</protein>
<evidence type="ECO:0000313" key="2">
    <source>
        <dbReference type="EMBL" id="MBK8571718.1"/>
    </source>
</evidence>
<accession>A0A936F0P7</accession>
<dbReference type="Proteomes" id="UP000709959">
    <property type="component" value="Unassembled WGS sequence"/>
</dbReference>
<comment type="caution">
    <text evidence="2">The sequence shown here is derived from an EMBL/GenBank/DDBJ whole genome shotgun (WGS) entry which is preliminary data.</text>
</comment>
<gene>
    <name evidence="2" type="ORF">IPN91_03540</name>
</gene>
<dbReference type="PROSITE" id="PS51257">
    <property type="entry name" value="PROKAR_LIPOPROTEIN"/>
    <property type="match status" value="1"/>
</dbReference>
<sequence>MSNIRVFALTGSLLLALGCGGSGGGGGSVTPPLPVGPQNPAGIYAGTIQSVAATVIVLDSGEFSWATNNGLLATGNLVVSGGSFTGTGTLWAPNGTYFTGVGFTAPVTITNGTVVTASTMSASYTSPVGNGSFHFTYNPVFTRQVTLTTLAGNYNYMQDGYGYPVSISILSDGTFTGRWYVTPDSRAFSGTITQPNPSQNAFRVQLNMPGVGPYPIPSNYSGLGFLTDGTSMNSDLTILLTDSGNQWALRFKR</sequence>
<reference evidence="2 3" key="1">
    <citation type="submission" date="2020-10" db="EMBL/GenBank/DDBJ databases">
        <title>Connecting structure to function with the recovery of over 1000 high-quality activated sludge metagenome-assembled genomes encoding full-length rRNA genes using long-read sequencing.</title>
        <authorList>
            <person name="Singleton C.M."/>
            <person name="Petriglieri F."/>
            <person name="Kristensen J.M."/>
            <person name="Kirkegaard R.H."/>
            <person name="Michaelsen T.Y."/>
            <person name="Andersen M.H."/>
            <person name="Karst S.M."/>
            <person name="Dueholm M.S."/>
            <person name="Nielsen P.H."/>
            <person name="Albertsen M."/>
        </authorList>
    </citation>
    <scope>NUCLEOTIDE SEQUENCE [LARGE SCALE GENOMIC DNA]</scope>
    <source>
        <strain evidence="2">OdNE_18-Q3-R46-58_MAXAC.008</strain>
    </source>
</reference>
<proteinExistence type="predicted"/>
<keyword evidence="1" id="KW-0732">Signal</keyword>
<organism evidence="2 3">
    <name type="scientific">Candidatus Geothrix odensensis</name>
    <dbReference type="NCBI Taxonomy" id="2954440"/>
    <lineage>
        <taxon>Bacteria</taxon>
        <taxon>Pseudomonadati</taxon>
        <taxon>Acidobacteriota</taxon>
        <taxon>Holophagae</taxon>
        <taxon>Holophagales</taxon>
        <taxon>Holophagaceae</taxon>
        <taxon>Geothrix</taxon>
    </lineage>
</organism>
<evidence type="ECO:0000313" key="3">
    <source>
        <dbReference type="Proteomes" id="UP000709959"/>
    </source>
</evidence>
<evidence type="ECO:0000256" key="1">
    <source>
        <dbReference type="SAM" id="SignalP"/>
    </source>
</evidence>
<feature type="chain" id="PRO_5037896546" evidence="1">
    <location>
        <begin position="25"/>
        <end position="253"/>
    </location>
</feature>
<name>A0A936F0P7_9BACT</name>
<dbReference type="AlphaFoldDB" id="A0A936F0P7"/>